<dbReference type="EMBL" id="SRLO01000099">
    <property type="protein sequence ID" value="TNN75825.1"/>
    <property type="molecule type" value="Genomic_DNA"/>
</dbReference>
<evidence type="ECO:0000256" key="1">
    <source>
        <dbReference type="SAM" id="MobiDB-lite"/>
    </source>
</evidence>
<comment type="caution">
    <text evidence="2">The sequence shown here is derived from an EMBL/GenBank/DDBJ whole genome shotgun (WGS) entry which is preliminary data.</text>
</comment>
<proteinExistence type="predicted"/>
<evidence type="ECO:0000313" key="3">
    <source>
        <dbReference type="Proteomes" id="UP000314294"/>
    </source>
</evidence>
<feature type="compositionally biased region" description="Basic and acidic residues" evidence="1">
    <location>
        <begin position="187"/>
        <end position="197"/>
    </location>
</feature>
<dbReference type="Proteomes" id="UP000314294">
    <property type="component" value="Unassembled WGS sequence"/>
</dbReference>
<keyword evidence="3" id="KW-1185">Reference proteome</keyword>
<organism evidence="2 3">
    <name type="scientific">Liparis tanakae</name>
    <name type="common">Tanaka's snailfish</name>
    <dbReference type="NCBI Taxonomy" id="230148"/>
    <lineage>
        <taxon>Eukaryota</taxon>
        <taxon>Metazoa</taxon>
        <taxon>Chordata</taxon>
        <taxon>Craniata</taxon>
        <taxon>Vertebrata</taxon>
        <taxon>Euteleostomi</taxon>
        <taxon>Actinopterygii</taxon>
        <taxon>Neopterygii</taxon>
        <taxon>Teleostei</taxon>
        <taxon>Neoteleostei</taxon>
        <taxon>Acanthomorphata</taxon>
        <taxon>Eupercaria</taxon>
        <taxon>Perciformes</taxon>
        <taxon>Cottioidei</taxon>
        <taxon>Cottales</taxon>
        <taxon>Liparidae</taxon>
        <taxon>Liparis</taxon>
    </lineage>
</organism>
<accession>A0A4Z2IE62</accession>
<reference evidence="2 3" key="1">
    <citation type="submission" date="2019-03" db="EMBL/GenBank/DDBJ databases">
        <title>First draft genome of Liparis tanakae, snailfish: a comprehensive survey of snailfish specific genes.</title>
        <authorList>
            <person name="Kim W."/>
            <person name="Song I."/>
            <person name="Jeong J.-H."/>
            <person name="Kim D."/>
            <person name="Kim S."/>
            <person name="Ryu S."/>
            <person name="Song J.Y."/>
            <person name="Lee S.K."/>
        </authorList>
    </citation>
    <scope>NUCLEOTIDE SEQUENCE [LARGE SCALE GENOMIC DNA]</scope>
    <source>
        <tissue evidence="2">Muscle</tissue>
    </source>
</reference>
<gene>
    <name evidence="2" type="ORF">EYF80_013972</name>
</gene>
<dbReference type="AlphaFoldDB" id="A0A4Z2IE62"/>
<name>A0A4Z2IE62_9TELE</name>
<protein>
    <submittedName>
        <fullName evidence="2">Uncharacterized protein</fullName>
    </submittedName>
</protein>
<sequence length="272" mass="29963">MMDELSNEGLACTLNAPPAGARLSRRSHGGHNGCADCEKREVEVGGRRRRKRRGRRCCCSSASAEVRHSSHYITVCRLEGERRGERSVGRPLLGERSRAELHVKPATSSFFPQTVDSASALFFKRDNLESSLPPLRLLTCPALHRCLHICLCSEPAILWRAGRVEATCSFPPAEGSTDPETALRGPEGAHGKQNRHEARPVRFLKASVIHWAPACLNQHGGNGALSRRLLEADGVKRRRGFGNDRSAATTDVLALRRVYRPIRGVRVPGRTL</sequence>
<evidence type="ECO:0000313" key="2">
    <source>
        <dbReference type="EMBL" id="TNN75825.1"/>
    </source>
</evidence>
<feature type="region of interest" description="Disordered" evidence="1">
    <location>
        <begin position="171"/>
        <end position="197"/>
    </location>
</feature>